<dbReference type="GO" id="GO:0000035">
    <property type="term" value="F:acyl binding"/>
    <property type="evidence" value="ECO:0007669"/>
    <property type="project" value="TreeGrafter"/>
</dbReference>
<evidence type="ECO:0000313" key="5">
    <source>
        <dbReference type="Proteomes" id="UP001302494"/>
    </source>
</evidence>
<dbReference type="Pfam" id="PF00550">
    <property type="entry name" value="PP-binding"/>
    <property type="match status" value="1"/>
</dbReference>
<dbReference type="SUPFAM" id="SSF47336">
    <property type="entry name" value="ACP-like"/>
    <property type="match status" value="1"/>
</dbReference>
<dbReference type="Gene3D" id="1.10.1200.10">
    <property type="entry name" value="ACP-like"/>
    <property type="match status" value="1"/>
</dbReference>
<keyword evidence="1" id="KW-0596">Phosphopantetheine</keyword>
<evidence type="ECO:0000259" key="3">
    <source>
        <dbReference type="PROSITE" id="PS50075"/>
    </source>
</evidence>
<dbReference type="InterPro" id="IPR036736">
    <property type="entry name" value="ACP-like_sf"/>
</dbReference>
<dbReference type="PANTHER" id="PTHR20863">
    <property type="entry name" value="ACYL CARRIER PROTEIN"/>
    <property type="match status" value="1"/>
</dbReference>
<reference evidence="4 5" key="1">
    <citation type="submission" date="2023-01" db="EMBL/GenBank/DDBJ databases">
        <title>Cultivation and genomic characterization of new, ubiquitous marine nitrite-oxidizing bacteria from the Nitrospirales.</title>
        <authorList>
            <person name="Mueller A.J."/>
            <person name="Daebeler A."/>
            <person name="Herbold C.W."/>
            <person name="Kirkegaard R.H."/>
            <person name="Daims H."/>
        </authorList>
    </citation>
    <scope>NUCLEOTIDE SEQUENCE [LARGE SCALE GENOMIC DNA]</scope>
    <source>
        <strain evidence="4 5">DK</strain>
    </source>
</reference>
<organism evidence="4 5">
    <name type="scientific">Candidatus Nitrospira neomarina</name>
    <dbReference type="NCBI Taxonomy" id="3020899"/>
    <lineage>
        <taxon>Bacteria</taxon>
        <taxon>Pseudomonadati</taxon>
        <taxon>Nitrospirota</taxon>
        <taxon>Nitrospiria</taxon>
        <taxon>Nitrospirales</taxon>
        <taxon>Nitrospiraceae</taxon>
        <taxon>Nitrospira</taxon>
    </lineage>
</organism>
<protein>
    <submittedName>
        <fullName evidence="4">Acyl carrier protein</fullName>
    </submittedName>
</protein>
<keyword evidence="2" id="KW-0597">Phosphoprotein</keyword>
<name>A0AA96GHI3_9BACT</name>
<dbReference type="AlphaFoldDB" id="A0AA96GHI3"/>
<proteinExistence type="predicted"/>
<evidence type="ECO:0000256" key="1">
    <source>
        <dbReference type="ARBA" id="ARBA00022450"/>
    </source>
</evidence>
<dbReference type="RefSeq" id="WP_312741041.1">
    <property type="nucleotide sequence ID" value="NZ_CP116968.1"/>
</dbReference>
<sequence>MQSYSDILPQLFDTLKPFTKQGFRLKESTELVAELGLDSLQVMQVLLKIEDHFDISIPLNNLPNIRTVKDLGEEIEKLLKG</sequence>
<dbReference type="PANTHER" id="PTHR20863:SF76">
    <property type="entry name" value="CARRIER DOMAIN-CONTAINING PROTEIN"/>
    <property type="match status" value="1"/>
</dbReference>
<feature type="domain" description="Carrier" evidence="3">
    <location>
        <begin position="2"/>
        <end position="79"/>
    </location>
</feature>
<gene>
    <name evidence="4" type="ORF">PQG83_11480</name>
</gene>
<dbReference type="InterPro" id="IPR009081">
    <property type="entry name" value="PP-bd_ACP"/>
</dbReference>
<dbReference type="Proteomes" id="UP001302494">
    <property type="component" value="Chromosome"/>
</dbReference>
<evidence type="ECO:0000313" key="4">
    <source>
        <dbReference type="EMBL" id="WNM60385.1"/>
    </source>
</evidence>
<accession>A0AA96GHI3</accession>
<dbReference type="GO" id="GO:0000036">
    <property type="term" value="F:acyl carrier activity"/>
    <property type="evidence" value="ECO:0007669"/>
    <property type="project" value="TreeGrafter"/>
</dbReference>
<dbReference type="EMBL" id="CP116968">
    <property type="protein sequence ID" value="WNM60385.1"/>
    <property type="molecule type" value="Genomic_DNA"/>
</dbReference>
<evidence type="ECO:0000256" key="2">
    <source>
        <dbReference type="ARBA" id="ARBA00022553"/>
    </source>
</evidence>
<keyword evidence="5" id="KW-1185">Reference proteome</keyword>
<dbReference type="PROSITE" id="PS50075">
    <property type="entry name" value="CARRIER"/>
    <property type="match status" value="1"/>
</dbReference>
<dbReference type="InterPro" id="IPR003231">
    <property type="entry name" value="ACP"/>
</dbReference>
<dbReference type="KEGG" id="nneo:PQG83_11480"/>